<feature type="domain" description="4Fe-4S Mo/W bis-MGD-type" evidence="16">
    <location>
        <begin position="234"/>
        <end position="290"/>
    </location>
</feature>
<reference evidence="18 19" key="1">
    <citation type="submission" date="2016-10" db="EMBL/GenBank/DDBJ databases">
        <authorList>
            <person name="de Groot N.N."/>
        </authorList>
    </citation>
    <scope>NUCLEOTIDE SEQUENCE [LARGE SCALE GENOMIC DNA]</scope>
    <source>
        <strain evidence="18 19">DSM 43794</strain>
    </source>
</reference>
<dbReference type="PROSITE" id="PS00642">
    <property type="entry name" value="COMPLEX1_75K_2"/>
    <property type="match status" value="1"/>
</dbReference>
<dbReference type="InterPro" id="IPR006963">
    <property type="entry name" value="Mopterin_OxRdtase_4Fe-4S_dom"/>
</dbReference>
<dbReference type="InterPro" id="IPR050123">
    <property type="entry name" value="Prok_molybdopt-oxidoreductase"/>
</dbReference>
<keyword evidence="8 13" id="KW-0408">Iron</keyword>
<evidence type="ECO:0000259" key="15">
    <source>
        <dbReference type="PROSITE" id="PS51085"/>
    </source>
</evidence>
<comment type="catalytic activity">
    <reaction evidence="11 13">
        <text>a quinone + NADH + 5 H(+)(in) = a quinol + NAD(+) + 4 H(+)(out)</text>
        <dbReference type="Rhea" id="RHEA:57888"/>
        <dbReference type="ChEBI" id="CHEBI:15378"/>
        <dbReference type="ChEBI" id="CHEBI:24646"/>
        <dbReference type="ChEBI" id="CHEBI:57540"/>
        <dbReference type="ChEBI" id="CHEBI:57945"/>
        <dbReference type="ChEBI" id="CHEBI:132124"/>
    </reaction>
</comment>
<keyword evidence="9 13" id="KW-0411">Iron-sulfur</keyword>
<keyword evidence="3 13" id="KW-0004">4Fe-4S</keyword>
<keyword evidence="6 13" id="KW-0479">Metal-binding</keyword>
<dbReference type="Gene3D" id="3.10.20.740">
    <property type="match status" value="1"/>
</dbReference>
<evidence type="ECO:0000313" key="18">
    <source>
        <dbReference type="EMBL" id="SDQ76215.1"/>
    </source>
</evidence>
<dbReference type="Pfam" id="PF04879">
    <property type="entry name" value="Molybdop_Fe4S4"/>
    <property type="match status" value="1"/>
</dbReference>
<dbReference type="GO" id="GO:0003954">
    <property type="term" value="F:NADH dehydrogenase activity"/>
    <property type="evidence" value="ECO:0007669"/>
    <property type="project" value="TreeGrafter"/>
</dbReference>
<dbReference type="InterPro" id="IPR054351">
    <property type="entry name" value="NADH_UbQ_OxRdtase_ferredoxin"/>
</dbReference>
<comment type="cofactor">
    <cofactor evidence="1 13">
        <name>[4Fe-4S] cluster</name>
        <dbReference type="ChEBI" id="CHEBI:49883"/>
    </cofactor>
</comment>
<dbReference type="Pfam" id="PF00384">
    <property type="entry name" value="Molybdopterin"/>
    <property type="match status" value="1"/>
</dbReference>
<dbReference type="InterPro" id="IPR019574">
    <property type="entry name" value="NADH_UbQ_OxRdtase_Gsu_4Fe4S-bd"/>
</dbReference>
<dbReference type="OrthoDB" id="9810782at2"/>
<dbReference type="SMART" id="SM00926">
    <property type="entry name" value="Molybdop_Fe4S4"/>
    <property type="match status" value="1"/>
</dbReference>
<dbReference type="SUPFAM" id="SSF54862">
    <property type="entry name" value="4Fe-4S ferredoxins"/>
    <property type="match status" value="1"/>
</dbReference>
<protein>
    <recommendedName>
        <fullName evidence="13">NADH-quinone oxidoreductase</fullName>
        <ecNumber evidence="13">7.1.1.-</ecNumber>
    </recommendedName>
</protein>
<sequence>MTVQTPAQGPVEQPVELVTLTIDGFQISVPKGTLLIRAAELLGIQIPRFCDHPLLDPVGACRQCLVTIEGMPKPAASCTIVCTEGMVVHTQLTSPVAEKAQRGVMELLLINHPLDCPVCDKGGECPLQNQAMSNGQGESRFTETKRTFEKPIPLSTEVLLDRERCIQCARCIRFSDQIAGDPLIQFFERGAKEQVRAADGEPFQSYFSGNTIQICPVGALTGAAYRFRARPFDLVSSPSACEHCASGCDLRTDHRRGKILRRLAGNDPQVNEEWNCDKGRWAFAYATQPDRLRTPLVRDENGKLVPTSWPDALAAAAEGLARARGKAGVLVGGRLTVEDAYAYAKFARIALRTNDIDFRARVHSAEEAQFLAHAVAGHGIETSYNDLEKAPAVLLAGFEPEEESPIVFLRLRKGMRKRGLKVFSLAPFATPGLTKMNGTLLRTLPGAEAEALGNLDATVVEALSQPGAVIMVGERLAGVPGALTAALRLARETGARLAWVPRRAGERGALEAGALPNLLPIGRPVTDEKARAEVARVWNVADLPATPGRDTAGILSAALNEELDALVIAGVDPYDLPDSEAVLTALENTPFIVSLEQRASAVTDRADVVLPVATTAEKGGTFVNWEGRGRSFKAILDAPGVLSDLRAISAIADHMDVHLGLPDPAAVRRELSELGSWKGERAPAPTATPRKGVKPREGEALLATWHLLLDDGRMQDGEPYLAGTARPGEALVSEATAAEVGVADGDKLNVTTAQGTVSLPVRIADLPDRVVWLPANSAGCSVNRDLCATAGDIVKIGSAS</sequence>
<name>A0A1H1DI87_9ACTN</name>
<dbReference type="InterPro" id="IPR006657">
    <property type="entry name" value="MoPterin_dinucl-bd_dom"/>
</dbReference>
<evidence type="ECO:0000259" key="16">
    <source>
        <dbReference type="PROSITE" id="PS51669"/>
    </source>
</evidence>
<evidence type="ECO:0000256" key="14">
    <source>
        <dbReference type="SAM" id="MobiDB-lite"/>
    </source>
</evidence>
<dbReference type="GO" id="GO:0046872">
    <property type="term" value="F:metal ion binding"/>
    <property type="evidence" value="ECO:0007669"/>
    <property type="project" value="UniProtKB-UniRule"/>
</dbReference>
<dbReference type="Pfam" id="PF10588">
    <property type="entry name" value="NADH-G_4Fe-4S_3"/>
    <property type="match status" value="1"/>
</dbReference>
<dbReference type="InterPro" id="IPR036010">
    <property type="entry name" value="2Fe-2S_ferredoxin-like_sf"/>
</dbReference>
<evidence type="ECO:0000256" key="3">
    <source>
        <dbReference type="ARBA" id="ARBA00022485"/>
    </source>
</evidence>
<keyword evidence="7 13" id="KW-1278">Translocase</keyword>
<dbReference type="CDD" id="cd02788">
    <property type="entry name" value="MopB_CT_NDH-1_NuoG2-N7"/>
    <property type="match status" value="1"/>
</dbReference>
<dbReference type="SUPFAM" id="SSF54292">
    <property type="entry name" value="2Fe-2S ferredoxin-like"/>
    <property type="match status" value="1"/>
</dbReference>
<comment type="cofactor">
    <cofactor evidence="13">
        <name>[2Fe-2S] cluster</name>
        <dbReference type="ChEBI" id="CHEBI:190135"/>
    </cofactor>
    <text evidence="13">Binds 1 [2Fe-2S] cluster per subunit.</text>
</comment>
<dbReference type="InterPro" id="IPR009010">
    <property type="entry name" value="Asp_de-COase-like_dom_sf"/>
</dbReference>
<dbReference type="Pfam" id="PF01568">
    <property type="entry name" value="Molydop_binding"/>
    <property type="match status" value="1"/>
</dbReference>
<evidence type="ECO:0000313" key="19">
    <source>
        <dbReference type="Proteomes" id="UP000217103"/>
    </source>
</evidence>
<dbReference type="GO" id="GO:0051537">
    <property type="term" value="F:2 iron, 2 sulfur cluster binding"/>
    <property type="evidence" value="ECO:0007669"/>
    <property type="project" value="UniProtKB-UniRule"/>
</dbReference>
<dbReference type="STRING" id="35622.SAMN04489764_2020"/>
<dbReference type="Gene3D" id="3.30.70.20">
    <property type="match status" value="1"/>
</dbReference>
<evidence type="ECO:0000256" key="4">
    <source>
        <dbReference type="ARBA" id="ARBA00022714"/>
    </source>
</evidence>
<evidence type="ECO:0000256" key="5">
    <source>
        <dbReference type="ARBA" id="ARBA00022719"/>
    </source>
</evidence>
<dbReference type="PROSITE" id="PS51085">
    <property type="entry name" value="2FE2S_FER_2"/>
    <property type="match status" value="1"/>
</dbReference>
<dbReference type="RefSeq" id="WP_093258789.1">
    <property type="nucleotide sequence ID" value="NZ_FNKK01000002.1"/>
</dbReference>
<dbReference type="PROSITE" id="PS51669">
    <property type="entry name" value="4FE4S_MOW_BIS_MGD"/>
    <property type="match status" value="1"/>
</dbReference>
<keyword evidence="5 13" id="KW-0874">Quinone</keyword>
<keyword evidence="4 13" id="KW-0001">2Fe-2S</keyword>
<proteinExistence type="inferred from homology"/>
<dbReference type="PANTHER" id="PTHR43105">
    <property type="entry name" value="RESPIRATORY NITRATE REDUCTASE"/>
    <property type="match status" value="1"/>
</dbReference>
<dbReference type="FunFam" id="3.10.20.740:FF:000001">
    <property type="entry name" value="NADH-quinone oxidoreductase subunit G"/>
    <property type="match status" value="1"/>
</dbReference>
<dbReference type="GO" id="GO:0008137">
    <property type="term" value="F:NADH dehydrogenase (ubiquinone) activity"/>
    <property type="evidence" value="ECO:0007669"/>
    <property type="project" value="UniProtKB-UniRule"/>
</dbReference>
<feature type="domain" description="4Fe-4S His(Cys)3-ligated-type" evidence="17">
    <location>
        <begin position="96"/>
        <end position="135"/>
    </location>
</feature>
<dbReference type="FunFam" id="2.20.25.90:FF:000002">
    <property type="entry name" value="NADH-quinone oxidoreductase"/>
    <property type="match status" value="1"/>
</dbReference>
<dbReference type="PROSITE" id="PS00643">
    <property type="entry name" value="COMPLEX1_75K_3"/>
    <property type="match status" value="1"/>
</dbReference>
<keyword evidence="10 13" id="KW-0520">NAD</keyword>
<dbReference type="InterPro" id="IPR001041">
    <property type="entry name" value="2Fe-2S_ferredoxin-type"/>
</dbReference>
<accession>A0A1H1DI87</accession>
<dbReference type="PROSITE" id="PS51839">
    <property type="entry name" value="4FE4S_HC3"/>
    <property type="match status" value="1"/>
</dbReference>
<keyword evidence="19" id="KW-1185">Reference proteome</keyword>
<gene>
    <name evidence="18" type="ORF">SAMN04489764_2020</name>
</gene>
<dbReference type="NCBIfam" id="TIGR01973">
    <property type="entry name" value="NuoG"/>
    <property type="match status" value="1"/>
</dbReference>
<dbReference type="InterPro" id="IPR006656">
    <property type="entry name" value="Mopterin_OxRdtase"/>
</dbReference>
<evidence type="ECO:0000256" key="2">
    <source>
        <dbReference type="ARBA" id="ARBA00005404"/>
    </source>
</evidence>
<dbReference type="GO" id="GO:0048038">
    <property type="term" value="F:quinone binding"/>
    <property type="evidence" value="ECO:0007669"/>
    <property type="project" value="UniProtKB-UniRule"/>
</dbReference>
<comment type="similarity">
    <text evidence="2 13">Belongs to the complex I 75 kDa subunit family.</text>
</comment>
<dbReference type="Proteomes" id="UP000217103">
    <property type="component" value="Unassembled WGS sequence"/>
</dbReference>
<dbReference type="GO" id="GO:0016020">
    <property type="term" value="C:membrane"/>
    <property type="evidence" value="ECO:0007669"/>
    <property type="project" value="InterPro"/>
</dbReference>
<evidence type="ECO:0000256" key="12">
    <source>
        <dbReference type="ARBA" id="ARBA00058530"/>
    </source>
</evidence>
<dbReference type="AlphaFoldDB" id="A0A1H1DI87"/>
<dbReference type="PROSITE" id="PS00641">
    <property type="entry name" value="COMPLEX1_75K_1"/>
    <property type="match status" value="1"/>
</dbReference>
<evidence type="ECO:0000256" key="13">
    <source>
        <dbReference type="RuleBase" id="RU003525"/>
    </source>
</evidence>
<evidence type="ECO:0000256" key="7">
    <source>
        <dbReference type="ARBA" id="ARBA00022967"/>
    </source>
</evidence>
<dbReference type="SUPFAM" id="SSF53706">
    <property type="entry name" value="Formate dehydrogenase/DMSO reductase, domains 1-3"/>
    <property type="match status" value="1"/>
</dbReference>
<dbReference type="GO" id="GO:0051539">
    <property type="term" value="F:4 iron, 4 sulfur cluster binding"/>
    <property type="evidence" value="ECO:0007669"/>
    <property type="project" value="UniProtKB-KW"/>
</dbReference>
<dbReference type="Pfam" id="PF13510">
    <property type="entry name" value="Fer2_4"/>
    <property type="match status" value="1"/>
</dbReference>
<dbReference type="CDD" id="cd00207">
    <property type="entry name" value="fer2"/>
    <property type="match status" value="1"/>
</dbReference>
<dbReference type="InterPro" id="IPR010228">
    <property type="entry name" value="NADH_UbQ_OxRdtase_Gsu"/>
</dbReference>
<evidence type="ECO:0000256" key="11">
    <source>
        <dbReference type="ARBA" id="ARBA00047712"/>
    </source>
</evidence>
<dbReference type="SUPFAM" id="SSF50692">
    <property type="entry name" value="ADC-like"/>
    <property type="match status" value="1"/>
</dbReference>
<dbReference type="EMBL" id="FNKK01000002">
    <property type="protein sequence ID" value="SDQ76215.1"/>
    <property type="molecule type" value="Genomic_DNA"/>
</dbReference>
<dbReference type="GO" id="GO:0043546">
    <property type="term" value="F:molybdopterin cofactor binding"/>
    <property type="evidence" value="ECO:0007669"/>
    <property type="project" value="InterPro"/>
</dbReference>
<dbReference type="FunFam" id="3.30.70.20:FF:000016">
    <property type="entry name" value="NADH-quinone oxidoreductase"/>
    <property type="match status" value="1"/>
</dbReference>
<dbReference type="Gene3D" id="3.40.50.740">
    <property type="match status" value="2"/>
</dbReference>
<evidence type="ECO:0000259" key="17">
    <source>
        <dbReference type="PROSITE" id="PS51839"/>
    </source>
</evidence>
<evidence type="ECO:0000256" key="6">
    <source>
        <dbReference type="ARBA" id="ARBA00022723"/>
    </source>
</evidence>
<comment type="function">
    <text evidence="13">NDH-1 shuttles electrons from NADH, via FMN and iron-sulfur (Fe-S) centers, to quinones in the respiratory chain. Couples the redox reaction to proton translocation (for every two electrons transferred, four hydrogen ions are translocated across the cytoplasmic membrane), and thus conserves the redox energy in a proton gradient.</text>
</comment>
<feature type="domain" description="2Fe-2S ferredoxin-type" evidence="15">
    <location>
        <begin position="16"/>
        <end position="94"/>
    </location>
</feature>
<dbReference type="SMART" id="SM00929">
    <property type="entry name" value="NADH-G_4Fe-4S_3"/>
    <property type="match status" value="1"/>
</dbReference>
<dbReference type="NCBIfam" id="NF005895">
    <property type="entry name" value="PRK07860.1"/>
    <property type="match status" value="1"/>
</dbReference>
<dbReference type="GO" id="GO:0042773">
    <property type="term" value="P:ATP synthesis coupled electron transport"/>
    <property type="evidence" value="ECO:0007669"/>
    <property type="project" value="InterPro"/>
</dbReference>
<dbReference type="InterPro" id="IPR000283">
    <property type="entry name" value="NADH_UbQ_OxRdtase_75kDa_su_CS"/>
</dbReference>
<evidence type="ECO:0000256" key="9">
    <source>
        <dbReference type="ARBA" id="ARBA00023014"/>
    </source>
</evidence>
<feature type="region of interest" description="Disordered" evidence="14">
    <location>
        <begin position="676"/>
        <end position="695"/>
    </location>
</feature>
<dbReference type="Gene3D" id="2.20.25.90">
    <property type="entry name" value="ADC-like domains"/>
    <property type="match status" value="1"/>
</dbReference>
<evidence type="ECO:0000256" key="10">
    <source>
        <dbReference type="ARBA" id="ARBA00023027"/>
    </source>
</evidence>
<comment type="function">
    <text evidence="12">NDH-1 shuttles electrons from NADH, via FMN and iron-sulfur (Fe-S) centers, to quinones in the respiratory chain. The immediate electron acceptor for the enzyme in this species is believed to be menaquinone. Couples the redox reaction to proton translocation (for every two electrons transferred, four hydrogen ions are translocated across the cytoplasmic membrane), and thus conserves the redox energy in a proton gradient.</text>
</comment>
<evidence type="ECO:0000256" key="8">
    <source>
        <dbReference type="ARBA" id="ARBA00023004"/>
    </source>
</evidence>
<evidence type="ECO:0000256" key="1">
    <source>
        <dbReference type="ARBA" id="ARBA00001966"/>
    </source>
</evidence>
<dbReference type="EC" id="7.1.1.-" evidence="13"/>
<dbReference type="Gene3D" id="3.40.228.10">
    <property type="entry name" value="Dimethylsulfoxide Reductase, domain 2"/>
    <property type="match status" value="1"/>
</dbReference>
<dbReference type="PANTHER" id="PTHR43105:SF12">
    <property type="entry name" value="NADH-QUINONE OXIDOREDUCTASE SUBUNIT G"/>
    <property type="match status" value="1"/>
</dbReference>
<dbReference type="Pfam" id="PF22117">
    <property type="entry name" value="Fer4_Nqo3"/>
    <property type="match status" value="1"/>
</dbReference>
<organism evidence="18 19">
    <name type="scientific">Thermostaphylospora chromogena</name>
    <dbReference type="NCBI Taxonomy" id="35622"/>
    <lineage>
        <taxon>Bacteria</taxon>
        <taxon>Bacillati</taxon>
        <taxon>Actinomycetota</taxon>
        <taxon>Actinomycetes</taxon>
        <taxon>Streptosporangiales</taxon>
        <taxon>Thermomonosporaceae</taxon>
        <taxon>Thermostaphylospora</taxon>
    </lineage>
</organism>